<protein>
    <submittedName>
        <fullName evidence="1">Uncharacterized protein</fullName>
    </submittedName>
</protein>
<organism evidence="1">
    <name type="scientific">marine sediment metagenome</name>
    <dbReference type="NCBI Taxonomy" id="412755"/>
    <lineage>
        <taxon>unclassified sequences</taxon>
        <taxon>metagenomes</taxon>
        <taxon>ecological metagenomes</taxon>
    </lineage>
</organism>
<proteinExistence type="predicted"/>
<evidence type="ECO:0000313" key="1">
    <source>
        <dbReference type="EMBL" id="GAH56549.1"/>
    </source>
</evidence>
<dbReference type="AlphaFoldDB" id="X1HRU5"/>
<reference evidence="1" key="1">
    <citation type="journal article" date="2014" name="Front. Microbiol.">
        <title>High frequency of phylogenetically diverse reductive dehalogenase-homologous genes in deep subseafloor sedimentary metagenomes.</title>
        <authorList>
            <person name="Kawai M."/>
            <person name="Futagami T."/>
            <person name="Toyoda A."/>
            <person name="Takaki Y."/>
            <person name="Nishi S."/>
            <person name="Hori S."/>
            <person name="Arai W."/>
            <person name="Tsubouchi T."/>
            <person name="Morono Y."/>
            <person name="Uchiyama I."/>
            <person name="Ito T."/>
            <person name="Fujiyama A."/>
            <person name="Inagaki F."/>
            <person name="Takami H."/>
        </authorList>
    </citation>
    <scope>NUCLEOTIDE SEQUENCE</scope>
    <source>
        <strain evidence="1">Expedition CK06-06</strain>
    </source>
</reference>
<sequence length="148" mass="16112">MQTDHCGGCSNPVDSLVSGYRAEAAEDARGILVGYGTAAESFEDYVLEHPLIEGTIDDGHHLSYIESEVHSITWTGGTLTLKNDLVRYFNNNEATQSVDVEEVALVWYALAGGSYYVLFSRDKLGATVTVPVTGQLKVTYTIQLTYPA</sequence>
<gene>
    <name evidence="1" type="ORF">S03H2_36517</name>
</gene>
<dbReference type="EMBL" id="BARU01022415">
    <property type="protein sequence ID" value="GAH56549.1"/>
    <property type="molecule type" value="Genomic_DNA"/>
</dbReference>
<comment type="caution">
    <text evidence="1">The sequence shown here is derived from an EMBL/GenBank/DDBJ whole genome shotgun (WGS) entry which is preliminary data.</text>
</comment>
<name>X1HRU5_9ZZZZ</name>
<accession>X1HRU5</accession>